<dbReference type="SUPFAM" id="SSF54518">
    <property type="entry name" value="Tubby C-terminal domain-like"/>
    <property type="match status" value="1"/>
</dbReference>
<proteinExistence type="inferred from homology"/>
<dbReference type="EMBL" id="KZ451883">
    <property type="protein sequence ID" value="PKA66973.1"/>
    <property type="molecule type" value="Genomic_DNA"/>
</dbReference>
<protein>
    <submittedName>
        <fullName evidence="2">Protein LURP-one-related 8</fullName>
    </submittedName>
</protein>
<dbReference type="AlphaFoldDB" id="A0A2I0BGP2"/>
<dbReference type="PANTHER" id="PTHR31087">
    <property type="match status" value="1"/>
</dbReference>
<dbReference type="InterPro" id="IPR038595">
    <property type="entry name" value="LOR_sf"/>
</dbReference>
<dbReference type="PANTHER" id="PTHR31087:SF131">
    <property type="entry name" value="TRANSLATION INITIATION FACTOR 2B FAMILY PROTEIN, PUTATIVE, EXPRESSED-RELATED"/>
    <property type="match status" value="1"/>
</dbReference>
<gene>
    <name evidence="2" type="ORF">AXF42_Ash004463</name>
</gene>
<dbReference type="OrthoDB" id="5600060at2759"/>
<dbReference type="Pfam" id="PF04525">
    <property type="entry name" value="LOR"/>
    <property type="match status" value="1"/>
</dbReference>
<evidence type="ECO:0000313" key="2">
    <source>
        <dbReference type="EMBL" id="PKA66973.1"/>
    </source>
</evidence>
<dbReference type="STRING" id="1088818.A0A2I0BGP2"/>
<reference evidence="2 3" key="1">
    <citation type="journal article" date="2017" name="Nature">
        <title>The Apostasia genome and the evolution of orchids.</title>
        <authorList>
            <person name="Zhang G.Q."/>
            <person name="Liu K.W."/>
            <person name="Li Z."/>
            <person name="Lohaus R."/>
            <person name="Hsiao Y.Y."/>
            <person name="Niu S.C."/>
            <person name="Wang J.Y."/>
            <person name="Lin Y.C."/>
            <person name="Xu Q."/>
            <person name="Chen L.J."/>
            <person name="Yoshida K."/>
            <person name="Fujiwara S."/>
            <person name="Wang Z.W."/>
            <person name="Zhang Y.Q."/>
            <person name="Mitsuda N."/>
            <person name="Wang M."/>
            <person name="Liu G.H."/>
            <person name="Pecoraro L."/>
            <person name="Huang H.X."/>
            <person name="Xiao X.J."/>
            <person name="Lin M."/>
            <person name="Wu X.Y."/>
            <person name="Wu W.L."/>
            <person name="Chen Y.Y."/>
            <person name="Chang S.B."/>
            <person name="Sakamoto S."/>
            <person name="Ohme-Takagi M."/>
            <person name="Yagi M."/>
            <person name="Zeng S.J."/>
            <person name="Shen C.Y."/>
            <person name="Yeh C.M."/>
            <person name="Luo Y.B."/>
            <person name="Tsai W.C."/>
            <person name="Van de Peer Y."/>
            <person name="Liu Z.J."/>
        </authorList>
    </citation>
    <scope>NUCLEOTIDE SEQUENCE [LARGE SCALE GENOMIC DNA]</scope>
    <source>
        <strain evidence="3">cv. Shenzhen</strain>
        <tissue evidence="2">Stem</tissue>
    </source>
</reference>
<dbReference type="Proteomes" id="UP000236161">
    <property type="component" value="Unassembled WGS sequence"/>
</dbReference>
<dbReference type="InterPro" id="IPR007612">
    <property type="entry name" value="LOR"/>
</dbReference>
<keyword evidence="3" id="KW-1185">Reference proteome</keyword>
<comment type="similarity">
    <text evidence="1">Belongs to the LOR family.</text>
</comment>
<name>A0A2I0BGP2_9ASPA</name>
<evidence type="ECO:0000256" key="1">
    <source>
        <dbReference type="ARBA" id="ARBA00005437"/>
    </source>
</evidence>
<sequence length="612" mass="68023">MPHATLSPASFLNLASGLFRLFHQRPRLSCNRPRRAAACHFVLQRATSCSHRSKTLTVFRMPRALRQIQNPPSFIFPLCCSLSISGATAWITEISTSVFAAGFYTWTTKREKPSTPAPNVLIDCFHFFPLESSSSELPPTSLGWHGLCFSEFEIADSIGWVYITAPPVDSPTLGLPSGITTPRSRLVLEAVLQKTVADYKKAVFDPQSSSLEIRLTGRNKKSSDAVGEALGFRTTFLFSTIFMDVLLRGKPILCNGKYILTSLKQPIDLSSKQILWGSVDVVRLLVALKEKGYDGLIELDRNVASENDTQLIRIRLSDNAVIECSGSKTLICSGDDVMASSIFEAICSVYARNSAYFRGHFRPFRCINAAAWQNCFLIHIPSSGAWKRPPNCPRRPRIHLGRRMTKRIHPKSTVDGVYSPSLPPPPEIPSALTVWRKSLLFNCNGFTVFDPKGNLLFRVDNYAKSGNNGVIVLMDSDGNTLLTIRRKKLSLADQWQIYDGEEAANPRFSVRKHLNFLQPKSLAHLIPCHSPSPAARGRYEVEGSYKRRCCAVYDEGRPAMAEIRQKEAIGGLAFGLDVFRLVVQPGFDAAVAMAVVILMDEMFGSKRSLTRI</sequence>
<evidence type="ECO:0000313" key="3">
    <source>
        <dbReference type="Proteomes" id="UP000236161"/>
    </source>
</evidence>
<accession>A0A2I0BGP2</accession>
<dbReference type="Gene3D" id="2.40.160.200">
    <property type="entry name" value="LURP1-related"/>
    <property type="match status" value="1"/>
</dbReference>
<dbReference type="InterPro" id="IPR025659">
    <property type="entry name" value="Tubby-like_C"/>
</dbReference>
<organism evidence="2 3">
    <name type="scientific">Apostasia shenzhenica</name>
    <dbReference type="NCBI Taxonomy" id="1088818"/>
    <lineage>
        <taxon>Eukaryota</taxon>
        <taxon>Viridiplantae</taxon>
        <taxon>Streptophyta</taxon>
        <taxon>Embryophyta</taxon>
        <taxon>Tracheophyta</taxon>
        <taxon>Spermatophyta</taxon>
        <taxon>Magnoliopsida</taxon>
        <taxon>Liliopsida</taxon>
        <taxon>Asparagales</taxon>
        <taxon>Orchidaceae</taxon>
        <taxon>Apostasioideae</taxon>
        <taxon>Apostasia</taxon>
    </lineage>
</organism>